<name>A0A382ZGA6_9ZZZZ</name>
<feature type="non-terminal residue" evidence="2">
    <location>
        <position position="204"/>
    </location>
</feature>
<dbReference type="PANTHER" id="PTHR43694">
    <property type="entry name" value="RIBONUCLEASE J"/>
    <property type="match status" value="1"/>
</dbReference>
<evidence type="ECO:0000313" key="2">
    <source>
        <dbReference type="EMBL" id="SVD94574.1"/>
    </source>
</evidence>
<dbReference type="InterPro" id="IPR036866">
    <property type="entry name" value="RibonucZ/Hydroxyglut_hydro"/>
</dbReference>
<protein>
    <recommendedName>
        <fullName evidence="1">Metallo-beta-lactamase domain-containing protein</fullName>
    </recommendedName>
</protein>
<dbReference type="PANTHER" id="PTHR43694:SF1">
    <property type="entry name" value="RIBONUCLEASE J"/>
    <property type="match status" value="1"/>
</dbReference>
<accession>A0A382ZGA6</accession>
<dbReference type="EMBL" id="UINC01183696">
    <property type="protein sequence ID" value="SVD94574.1"/>
    <property type="molecule type" value="Genomic_DNA"/>
</dbReference>
<dbReference type="Gene3D" id="3.60.15.10">
    <property type="entry name" value="Ribonuclease Z/Hydroxyacylglutathione hydrolase-like"/>
    <property type="match status" value="1"/>
</dbReference>
<dbReference type="SUPFAM" id="SSF56281">
    <property type="entry name" value="Metallo-hydrolase/oxidoreductase"/>
    <property type="match status" value="1"/>
</dbReference>
<proteinExistence type="predicted"/>
<reference evidence="2" key="1">
    <citation type="submission" date="2018-05" db="EMBL/GenBank/DDBJ databases">
        <authorList>
            <person name="Lanie J.A."/>
            <person name="Ng W.-L."/>
            <person name="Kazmierczak K.M."/>
            <person name="Andrzejewski T.M."/>
            <person name="Davidsen T.M."/>
            <person name="Wayne K.J."/>
            <person name="Tettelin H."/>
            <person name="Glass J.I."/>
            <person name="Rusch D."/>
            <person name="Podicherti R."/>
            <person name="Tsui H.-C.T."/>
            <person name="Winkler M.E."/>
        </authorList>
    </citation>
    <scope>NUCLEOTIDE SEQUENCE</scope>
</reference>
<dbReference type="AlphaFoldDB" id="A0A382ZGA6"/>
<dbReference type="InterPro" id="IPR001279">
    <property type="entry name" value="Metallo-B-lactamas"/>
</dbReference>
<dbReference type="Pfam" id="PF12706">
    <property type="entry name" value="Lactamase_B_2"/>
    <property type="match status" value="1"/>
</dbReference>
<dbReference type="SMART" id="SM00849">
    <property type="entry name" value="Lactamase_B"/>
    <property type="match status" value="1"/>
</dbReference>
<gene>
    <name evidence="2" type="ORF">METZ01_LOCUS447428</name>
</gene>
<organism evidence="2">
    <name type="scientific">marine metagenome</name>
    <dbReference type="NCBI Taxonomy" id="408172"/>
    <lineage>
        <taxon>unclassified sequences</taxon>
        <taxon>metagenomes</taxon>
        <taxon>ecological metagenomes</taxon>
    </lineage>
</organism>
<evidence type="ECO:0000259" key="1">
    <source>
        <dbReference type="SMART" id="SM00849"/>
    </source>
</evidence>
<dbReference type="CDD" id="cd07714">
    <property type="entry name" value="RNaseJ_MBL-fold"/>
    <property type="match status" value="1"/>
</dbReference>
<sequence length="204" mass="22497">MIKEEFIFCPLGGSGEIGMNMNLFAYGDPENRKWIIVDIGVTFADDTIPGVDLIYPDPGFIVDKKNDLLGLVLTHAHEDHIGAIAHIWPKLLCNIYATPFTSVLIQEKFKEKKIDIGNKLKIVELNGNVKLGPFNIEFVTLTHSILEPNGLSIETPVGTVLHTGDWKCDPNPLIGETINEKKLKQIGNQGVLAMTCDSTNVFSP</sequence>
<feature type="domain" description="Metallo-beta-lactamase" evidence="1">
    <location>
        <begin position="20"/>
        <end position="195"/>
    </location>
</feature>